<accession>A0A6G5A6L5</accession>
<sequence length="114" mass="12520">MSAAGYRRYSHGGHGVYVRKTSDSDYRRGHGHDHDYKTHVIKGPTFLVKTIHHIKKIHPGGGNQGHYSHGHGHGEGHEGYDKVIVIKRGHGHGQEHDHDNGHGGGLGGGSWCLW</sequence>
<evidence type="ECO:0000313" key="2">
    <source>
        <dbReference type="EMBL" id="NIE45826.1"/>
    </source>
</evidence>
<dbReference type="AlphaFoldDB" id="A0A6G5A6L5"/>
<protein>
    <submittedName>
        <fullName evidence="2">Putative secreted protein</fullName>
    </submittedName>
</protein>
<proteinExistence type="predicted"/>
<feature type="compositionally biased region" description="Basic and acidic residues" evidence="1">
    <location>
        <begin position="20"/>
        <end position="37"/>
    </location>
</feature>
<name>A0A6G5A6L5_RHIMP</name>
<organism evidence="2">
    <name type="scientific">Rhipicephalus microplus</name>
    <name type="common">Cattle tick</name>
    <name type="synonym">Boophilus microplus</name>
    <dbReference type="NCBI Taxonomy" id="6941"/>
    <lineage>
        <taxon>Eukaryota</taxon>
        <taxon>Metazoa</taxon>
        <taxon>Ecdysozoa</taxon>
        <taxon>Arthropoda</taxon>
        <taxon>Chelicerata</taxon>
        <taxon>Arachnida</taxon>
        <taxon>Acari</taxon>
        <taxon>Parasitiformes</taxon>
        <taxon>Ixodida</taxon>
        <taxon>Ixodoidea</taxon>
        <taxon>Ixodidae</taxon>
        <taxon>Rhipicephalinae</taxon>
        <taxon>Rhipicephalus</taxon>
        <taxon>Boophilus</taxon>
    </lineage>
</organism>
<dbReference type="EMBL" id="GIKN01003553">
    <property type="protein sequence ID" value="NIE45826.1"/>
    <property type="molecule type" value="Transcribed_RNA"/>
</dbReference>
<evidence type="ECO:0000256" key="1">
    <source>
        <dbReference type="SAM" id="MobiDB-lite"/>
    </source>
</evidence>
<feature type="region of interest" description="Disordered" evidence="1">
    <location>
        <begin position="16"/>
        <end position="37"/>
    </location>
</feature>
<reference evidence="2" key="1">
    <citation type="submission" date="2020-03" db="EMBL/GenBank/DDBJ databases">
        <title>A transcriptome and proteome of the tick Rhipicephalus microplus shaped by the genetic composition of its hosts and developmental stage.</title>
        <authorList>
            <person name="Garcia G.R."/>
            <person name="Ribeiro J.M.C."/>
            <person name="Maruyama S.R."/>
            <person name="Gardinasse L.G."/>
            <person name="Nelson K."/>
            <person name="Ferreira B.R."/>
            <person name="Andrade T.G."/>
            <person name="Santos I.K.F.M."/>
        </authorList>
    </citation>
    <scope>NUCLEOTIDE SEQUENCE</scope>
    <source>
        <strain evidence="2">NSGR</strain>
        <tissue evidence="2">Salivary glands</tissue>
    </source>
</reference>